<reference evidence="2" key="1">
    <citation type="submission" date="2016-12" db="EMBL/GenBank/DDBJ databases">
        <title>Analysis of the Molecular Diversity Among Cronobacter Species Isolated from Filth Flies Using a Pan Genomic DNA Microarray.</title>
        <authorList>
            <person name="Pava-Ripoll M."/>
            <person name="Tall B."/>
            <person name="Farber J."/>
            <person name="Fanning S."/>
            <person name="Lehner A."/>
            <person name="Stephan R."/>
            <person name="Pagotto F."/>
            <person name="Iverson C."/>
            <person name="Ziobro G."/>
            <person name="Miller A."/>
            <person name="Pearson R."/>
            <person name="Yan Q."/>
            <person name="Kim M."/>
            <person name="Jeong S."/>
            <person name="Park J."/>
            <person name="Jun S."/>
            <person name="Choi H."/>
            <person name="Chung T."/>
            <person name="Yoo Y."/>
            <person name="Park E."/>
            <person name="Hwang S."/>
            <person name="Lee B."/>
            <person name="Sathyamoorthy V."/>
            <person name="Carter L."/>
            <person name="Mammel M."/>
            <person name="Jackson S."/>
            <person name="Kothary M."/>
            <person name="Patel I."/>
            <person name="Grim C."/>
            <person name="Gopinath G."/>
            <person name="Gangiredla J."/>
            <person name="Chase H."/>
        </authorList>
    </citation>
    <scope>NUCLEOTIDE SEQUENCE [LARGE SCALE GENOMIC DNA]</scope>
    <source>
        <strain evidence="2">MOD1-Sh41s</strain>
    </source>
</reference>
<evidence type="ECO:0000313" key="2">
    <source>
        <dbReference type="EMBL" id="PUX23656.1"/>
    </source>
</evidence>
<dbReference type="AlphaFoldDB" id="A0A2T7B6X1"/>
<proteinExistence type="predicted"/>
<sequence length="100" mass="11059">MGNYEIPLTPDNQHFSIDLNGSTYQLRLIWRDGAWIMDIEDTAGQRRLNGLPLLPGTDLLAQHSHLAFGFALRVVSDDGAPPGENTLGITSRLYVLTEPL</sequence>
<dbReference type="Pfam" id="PF22479">
    <property type="entry name" value="Pam3_gp18"/>
    <property type="match status" value="1"/>
</dbReference>
<protein>
    <recommendedName>
        <fullName evidence="1">Cyanophage baseplate Pam3 plug gp18 domain-containing protein</fullName>
    </recommendedName>
</protein>
<organism evidence="2">
    <name type="scientific">Cronobacter turicensis</name>
    <dbReference type="NCBI Taxonomy" id="413502"/>
    <lineage>
        <taxon>Bacteria</taxon>
        <taxon>Pseudomonadati</taxon>
        <taxon>Pseudomonadota</taxon>
        <taxon>Gammaproteobacteria</taxon>
        <taxon>Enterobacterales</taxon>
        <taxon>Enterobacteriaceae</taxon>
        <taxon>Cronobacter</taxon>
    </lineage>
</organism>
<evidence type="ECO:0000259" key="1">
    <source>
        <dbReference type="Pfam" id="PF22479"/>
    </source>
</evidence>
<dbReference type="OrthoDB" id="5465444at2"/>
<dbReference type="InterPro" id="IPR054252">
    <property type="entry name" value="Pam3_gp18"/>
</dbReference>
<dbReference type="RefSeq" id="WP_075197964.1">
    <property type="nucleotide sequence ID" value="NZ_CP187984.1"/>
</dbReference>
<name>A0A2T7B6X1_9ENTR</name>
<gene>
    <name evidence="2" type="ORF">BS411_06970</name>
</gene>
<dbReference type="EMBL" id="MSAG01000012">
    <property type="protein sequence ID" value="PUX23656.1"/>
    <property type="molecule type" value="Genomic_DNA"/>
</dbReference>
<accession>A0A2T7B6X1</accession>
<comment type="caution">
    <text evidence="2">The sequence shown here is derived from an EMBL/GenBank/DDBJ whole genome shotgun (WGS) entry which is preliminary data.</text>
</comment>
<feature type="domain" description="Cyanophage baseplate Pam3 plug gp18" evidence="1">
    <location>
        <begin position="4"/>
        <end position="98"/>
    </location>
</feature>